<evidence type="ECO:0000313" key="3">
    <source>
        <dbReference type="EMBL" id="MEX1669214.1"/>
    </source>
</evidence>
<dbReference type="InterPro" id="IPR013094">
    <property type="entry name" value="AB_hydrolase_3"/>
</dbReference>
<dbReference type="PANTHER" id="PTHR48081:SF8">
    <property type="entry name" value="ALPHA_BETA HYDROLASE FOLD-3 DOMAIN-CONTAINING PROTEIN-RELATED"/>
    <property type="match status" value="1"/>
</dbReference>
<organism evidence="3 4">
    <name type="scientific">Zhongshania guokunii</name>
    <dbReference type="NCBI Taxonomy" id="641783"/>
    <lineage>
        <taxon>Bacteria</taxon>
        <taxon>Pseudomonadati</taxon>
        <taxon>Pseudomonadota</taxon>
        <taxon>Gammaproteobacteria</taxon>
        <taxon>Cellvibrionales</taxon>
        <taxon>Spongiibacteraceae</taxon>
        <taxon>Zhongshania</taxon>
    </lineage>
</organism>
<dbReference type="Gene3D" id="3.40.50.1820">
    <property type="entry name" value="alpha/beta hydrolase"/>
    <property type="match status" value="1"/>
</dbReference>
<feature type="domain" description="Alpha/beta hydrolase fold-3" evidence="2">
    <location>
        <begin position="79"/>
        <end position="280"/>
    </location>
</feature>
<dbReference type="PANTHER" id="PTHR48081">
    <property type="entry name" value="AB HYDROLASE SUPERFAMILY PROTEIN C4A8.06C"/>
    <property type="match status" value="1"/>
</dbReference>
<gene>
    <name evidence="3" type="ORF">AB4876_09850</name>
</gene>
<evidence type="ECO:0000256" key="1">
    <source>
        <dbReference type="ARBA" id="ARBA00022801"/>
    </source>
</evidence>
<dbReference type="Proteomes" id="UP001557485">
    <property type="component" value="Unassembled WGS sequence"/>
</dbReference>
<evidence type="ECO:0000313" key="4">
    <source>
        <dbReference type="Proteomes" id="UP001557485"/>
    </source>
</evidence>
<dbReference type="InterPro" id="IPR029058">
    <property type="entry name" value="AB_hydrolase_fold"/>
</dbReference>
<dbReference type="EMBL" id="JBFRYA010000007">
    <property type="protein sequence ID" value="MEX1669214.1"/>
    <property type="molecule type" value="Genomic_DNA"/>
</dbReference>
<dbReference type="GO" id="GO:0016787">
    <property type="term" value="F:hydrolase activity"/>
    <property type="evidence" value="ECO:0007669"/>
    <property type="project" value="UniProtKB-KW"/>
</dbReference>
<dbReference type="SUPFAM" id="SSF53474">
    <property type="entry name" value="alpha/beta-Hydrolases"/>
    <property type="match status" value="1"/>
</dbReference>
<reference evidence="3 4" key="1">
    <citation type="journal article" date="2011" name="Int. J. Syst. Evol. Microbiol.">
        <title>Zhongshania antarctica gen. nov., sp. nov. and Zhongshania guokunii sp. nov., gammaproteobacteria respectively isolated from coastal attached (fast) ice and surface seawater of the Antarctic.</title>
        <authorList>
            <person name="Li H.J."/>
            <person name="Zhang X.Y."/>
            <person name="Chen C.X."/>
            <person name="Zhang Y.J."/>
            <person name="Gao Z.M."/>
            <person name="Yu Y."/>
            <person name="Chen X.L."/>
            <person name="Chen B."/>
            <person name="Zhang Y.Z."/>
        </authorList>
    </citation>
    <scope>NUCLEOTIDE SEQUENCE [LARGE SCALE GENOMIC DNA]</scope>
    <source>
        <strain evidence="3 4">ZS6-22T</strain>
    </source>
</reference>
<comment type="caution">
    <text evidence="3">The sequence shown here is derived from an EMBL/GenBank/DDBJ whole genome shotgun (WGS) entry which is preliminary data.</text>
</comment>
<name>A0ABV3U5I0_9GAMM</name>
<proteinExistence type="predicted"/>
<evidence type="ECO:0000259" key="2">
    <source>
        <dbReference type="Pfam" id="PF07859"/>
    </source>
</evidence>
<sequence>MKQSIRSRLLNFVLMLIRRPIWNQAQLHVLRKRMAGLDKRAEGKAEKLCLIRAQSLSHCDADILQPLGHVEAAGQGRHILFFHGGAYCLRSPHTYRAMLAGLCVNVGAVGILPDYRLAPEYPHPAGIDDCFESYRMLLDMGVAAKDIAFCGDSAGGGLVLSVLAMARDAGLPLPASASLLSPAGDWGLNGASFYENEGRDPLFRLSSFLFFRSLYLGDYQTTDPAVSPLLASFEGYPPMYFSASSTELLRDVATEGVAKAQAAGVDVEMDLWPGHCHDVQLMSFLPDSRIALNKVCDFMNKHWSAA</sequence>
<protein>
    <submittedName>
        <fullName evidence="3">Alpha/beta hydrolase</fullName>
    </submittedName>
</protein>
<dbReference type="Pfam" id="PF07859">
    <property type="entry name" value="Abhydrolase_3"/>
    <property type="match status" value="1"/>
</dbReference>
<keyword evidence="4" id="KW-1185">Reference proteome</keyword>
<dbReference type="RefSeq" id="WP_368381483.1">
    <property type="nucleotide sequence ID" value="NZ_JBFRYA010000007.1"/>
</dbReference>
<dbReference type="InterPro" id="IPR050300">
    <property type="entry name" value="GDXG_lipolytic_enzyme"/>
</dbReference>
<accession>A0ABV3U5I0</accession>
<keyword evidence="1 3" id="KW-0378">Hydrolase</keyword>